<comment type="caution">
    <text evidence="3">The sequence shown here is derived from an EMBL/GenBank/DDBJ whole genome shotgun (WGS) entry which is preliminary data.</text>
</comment>
<feature type="region of interest" description="Disordered" evidence="1">
    <location>
        <begin position="26"/>
        <end position="48"/>
    </location>
</feature>
<evidence type="ECO:0000256" key="1">
    <source>
        <dbReference type="SAM" id="MobiDB-lite"/>
    </source>
</evidence>
<proteinExistence type="predicted"/>
<dbReference type="STRING" id="1454003.AW10_01777"/>
<keyword evidence="2" id="KW-0472">Membrane</keyword>
<sequence>MSAGWIVLVICVVFVISAALPLISKRGAGSTPPIPRKETLHDWRNEKK</sequence>
<dbReference type="AlphaFoldDB" id="A0A011QP30"/>
<name>A0A011QP30_9PROT</name>
<evidence type="ECO:0000313" key="3">
    <source>
        <dbReference type="EMBL" id="EXI80634.1"/>
    </source>
</evidence>
<feature type="transmembrane region" description="Helical" evidence="2">
    <location>
        <begin position="6"/>
        <end position="23"/>
    </location>
</feature>
<keyword evidence="2" id="KW-1133">Transmembrane helix</keyword>
<accession>A0A011QP30</accession>
<protein>
    <submittedName>
        <fullName evidence="3">Uncharacterized protein</fullName>
    </submittedName>
</protein>
<evidence type="ECO:0000256" key="2">
    <source>
        <dbReference type="SAM" id="Phobius"/>
    </source>
</evidence>
<evidence type="ECO:0000313" key="4">
    <source>
        <dbReference type="Proteomes" id="UP000021816"/>
    </source>
</evidence>
<organism evidence="3 4">
    <name type="scientific">Candidatus Accumulibacter appositus</name>
    <dbReference type="NCBI Taxonomy" id="1454003"/>
    <lineage>
        <taxon>Bacteria</taxon>
        <taxon>Pseudomonadati</taxon>
        <taxon>Pseudomonadota</taxon>
        <taxon>Betaproteobacteria</taxon>
        <taxon>Candidatus Accumulibacter</taxon>
    </lineage>
</organism>
<dbReference type="PATRIC" id="fig|1454003.3.peg.1832"/>
<dbReference type="Proteomes" id="UP000021816">
    <property type="component" value="Unassembled WGS sequence"/>
</dbReference>
<reference evidence="3 4" key="1">
    <citation type="submission" date="2014-02" db="EMBL/GenBank/DDBJ databases">
        <title>Expanding our view of genomic diversity in Candidatus Accumulibacter clades.</title>
        <authorList>
            <person name="Skennerton C.T."/>
            <person name="Barr J.J."/>
            <person name="Slater F.R."/>
            <person name="Bond P.L."/>
            <person name="Tyson G.W."/>
        </authorList>
    </citation>
    <scope>NUCLEOTIDE SEQUENCE [LARGE SCALE GENOMIC DNA]</scope>
    <source>
        <strain evidence="4">BA-92</strain>
    </source>
</reference>
<gene>
    <name evidence="3" type="ORF">AW10_01777</name>
</gene>
<dbReference type="EMBL" id="JEMX01000030">
    <property type="protein sequence ID" value="EXI80634.1"/>
    <property type="molecule type" value="Genomic_DNA"/>
</dbReference>
<keyword evidence="2" id="KW-0812">Transmembrane</keyword>
<feature type="compositionally biased region" description="Basic and acidic residues" evidence="1">
    <location>
        <begin position="35"/>
        <end position="48"/>
    </location>
</feature>